<dbReference type="RefSeq" id="WP_157343264.1">
    <property type="nucleotide sequence ID" value="NZ_WSEK01000004.1"/>
</dbReference>
<sequence length="341" mass="35640">MTLMAGIIALALVGVALVLVSLVVRSSMGARDKRRAEATERLRPLAMELVDPDDDQGAPAPVLAGMEAEVFGDLLVHYSRQLRGEAEDRIAAYFEAAGEVDAQRRRLTARSERARVDAAFRLGDMASAAAVPDLLRAMEDPSLDVRAAAARSLGRLRAAETVEALISAAVTERVADPVVGIALLEIGPPAVPRLITLLDDPDPHHRAAAVRLIGLLGSAAAEADELPALLPALLRDMSADVRAAAADALGRLGASAGRDALIQLLHDRVAFVRAAAARALGQIGGQTVTEALLEVARADEFDPAADAAQALARIDPALVLTAAEAPDAGPHLREAADRLEL</sequence>
<comment type="caution">
    <text evidence="3">The sequence shown here is derived from an EMBL/GenBank/DDBJ whole genome shotgun (WGS) entry which is preliminary data.</text>
</comment>
<dbReference type="Pfam" id="PF02985">
    <property type="entry name" value="HEAT"/>
    <property type="match status" value="1"/>
</dbReference>
<keyword evidence="4" id="KW-1185">Reference proteome</keyword>
<dbReference type="PROSITE" id="PS50077">
    <property type="entry name" value="HEAT_REPEAT"/>
    <property type="match status" value="2"/>
</dbReference>
<accession>A0A6L6XSD9</accession>
<dbReference type="AlphaFoldDB" id="A0A6L6XSD9"/>
<dbReference type="SMART" id="SM00567">
    <property type="entry name" value="EZ_HEAT"/>
    <property type="match status" value="4"/>
</dbReference>
<dbReference type="Pfam" id="PF13646">
    <property type="entry name" value="HEAT_2"/>
    <property type="match status" value="2"/>
</dbReference>
<dbReference type="PANTHER" id="PTHR12697">
    <property type="entry name" value="PBS LYASE HEAT-LIKE PROTEIN"/>
    <property type="match status" value="1"/>
</dbReference>
<evidence type="ECO:0000256" key="2">
    <source>
        <dbReference type="ARBA" id="ARBA00045876"/>
    </source>
</evidence>
<dbReference type="InterPro" id="IPR000357">
    <property type="entry name" value="HEAT"/>
</dbReference>
<evidence type="ECO:0000313" key="4">
    <source>
        <dbReference type="Proteomes" id="UP000473525"/>
    </source>
</evidence>
<dbReference type="SUPFAM" id="SSF48371">
    <property type="entry name" value="ARM repeat"/>
    <property type="match status" value="1"/>
</dbReference>
<dbReference type="GO" id="GO:0016491">
    <property type="term" value="F:oxidoreductase activity"/>
    <property type="evidence" value="ECO:0007669"/>
    <property type="project" value="TreeGrafter"/>
</dbReference>
<keyword evidence="1" id="KW-0677">Repeat</keyword>
<dbReference type="InterPro" id="IPR011989">
    <property type="entry name" value="ARM-like"/>
</dbReference>
<dbReference type="InterPro" id="IPR016024">
    <property type="entry name" value="ARM-type_fold"/>
</dbReference>
<dbReference type="Proteomes" id="UP000473525">
    <property type="component" value="Unassembled WGS sequence"/>
</dbReference>
<dbReference type="InterPro" id="IPR004155">
    <property type="entry name" value="PBS_lyase_HEAT"/>
</dbReference>
<evidence type="ECO:0008006" key="5">
    <source>
        <dbReference type="Google" id="ProtNLM"/>
    </source>
</evidence>
<dbReference type="InterPro" id="IPR021133">
    <property type="entry name" value="HEAT_type_2"/>
</dbReference>
<evidence type="ECO:0000313" key="3">
    <source>
        <dbReference type="EMBL" id="MVQ50274.1"/>
    </source>
</evidence>
<name>A0A6L6XSD9_9ACTN</name>
<reference evidence="3 4" key="1">
    <citation type="submission" date="2019-12" db="EMBL/GenBank/DDBJ databases">
        <authorList>
            <person name="Huq M.A."/>
        </authorList>
    </citation>
    <scope>NUCLEOTIDE SEQUENCE [LARGE SCALE GENOMIC DNA]</scope>
    <source>
        <strain evidence="3 4">MAH-18</strain>
    </source>
</reference>
<comment type="function">
    <text evidence="2">Catalyzes the hydroxylation of the N(6)-(4-aminobutyl)-L-lysine intermediate produced by deoxyhypusine synthase/DHPS on a critical lysine of the eukaryotic translation initiation factor 5A/eIF-5A. This is the second step of the post-translational modification of that lysine into an unusual amino acid residue named hypusine. Hypusination is unique to mature eIF-5A factor and is essential for its function.</text>
</comment>
<organism evidence="3 4">
    <name type="scientific">Nocardioides agri</name>
    <dbReference type="NCBI Taxonomy" id="2682843"/>
    <lineage>
        <taxon>Bacteria</taxon>
        <taxon>Bacillati</taxon>
        <taxon>Actinomycetota</taxon>
        <taxon>Actinomycetes</taxon>
        <taxon>Propionibacteriales</taxon>
        <taxon>Nocardioidaceae</taxon>
        <taxon>Nocardioides</taxon>
    </lineage>
</organism>
<proteinExistence type="predicted"/>
<gene>
    <name evidence="3" type="ORF">GON03_13890</name>
</gene>
<protein>
    <recommendedName>
        <fullName evidence="5">HEAT repeat domain-containing protein</fullName>
    </recommendedName>
</protein>
<dbReference type="Gene3D" id="1.25.10.10">
    <property type="entry name" value="Leucine-rich Repeat Variant"/>
    <property type="match status" value="2"/>
</dbReference>
<evidence type="ECO:0000256" key="1">
    <source>
        <dbReference type="ARBA" id="ARBA00022737"/>
    </source>
</evidence>
<dbReference type="EMBL" id="WSEK01000004">
    <property type="protein sequence ID" value="MVQ50274.1"/>
    <property type="molecule type" value="Genomic_DNA"/>
</dbReference>
<dbReference type="PANTHER" id="PTHR12697:SF5">
    <property type="entry name" value="DEOXYHYPUSINE HYDROXYLASE"/>
    <property type="match status" value="1"/>
</dbReference>